<evidence type="ECO:0000256" key="4">
    <source>
        <dbReference type="ARBA" id="ARBA00022723"/>
    </source>
</evidence>
<dbReference type="InterPro" id="IPR036851">
    <property type="entry name" value="Chloroperoxidase-like_sf"/>
</dbReference>
<evidence type="ECO:0000259" key="8">
    <source>
        <dbReference type="PROSITE" id="PS51405"/>
    </source>
</evidence>
<gene>
    <name evidence="9" type="ORF">PAC_19102</name>
</gene>
<dbReference type="PANTHER" id="PTHR33577">
    <property type="entry name" value="STERIGMATOCYSTIN BIOSYNTHESIS PEROXIDASE STCC-RELATED"/>
    <property type="match status" value="1"/>
</dbReference>
<keyword evidence="4" id="KW-0479">Metal-binding</keyword>
<dbReference type="EMBL" id="FJOG01000066">
    <property type="protein sequence ID" value="CZR69202.1"/>
    <property type="molecule type" value="Genomic_DNA"/>
</dbReference>
<evidence type="ECO:0000256" key="6">
    <source>
        <dbReference type="ARBA" id="ARBA00023004"/>
    </source>
</evidence>
<dbReference type="PROSITE" id="PS51405">
    <property type="entry name" value="HEME_HALOPEROXIDASE"/>
    <property type="match status" value="1"/>
</dbReference>
<dbReference type="AlphaFoldDB" id="A0A1L7XVW9"/>
<dbReference type="Pfam" id="PF01328">
    <property type="entry name" value="Peroxidase_2"/>
    <property type="match status" value="1"/>
</dbReference>
<dbReference type="Gene3D" id="1.10.489.10">
    <property type="entry name" value="Chloroperoxidase-like"/>
    <property type="match status" value="1"/>
</dbReference>
<dbReference type="InterPro" id="IPR000028">
    <property type="entry name" value="Chloroperoxidase"/>
</dbReference>
<evidence type="ECO:0000313" key="10">
    <source>
        <dbReference type="Proteomes" id="UP000184330"/>
    </source>
</evidence>
<evidence type="ECO:0000256" key="3">
    <source>
        <dbReference type="ARBA" id="ARBA00022617"/>
    </source>
</evidence>
<comment type="similarity">
    <text evidence="7">Belongs to the chloroperoxidase family.</text>
</comment>
<keyword evidence="2" id="KW-0575">Peroxidase</keyword>
<evidence type="ECO:0000256" key="5">
    <source>
        <dbReference type="ARBA" id="ARBA00023002"/>
    </source>
</evidence>
<sequence length="174" mass="18499">MRSPTYILPLLGLGVYAFSNMSPEYLAFLKNKVEGRGGSLPDVPSPTKTKRQFAIGTSAAESNCGPLPCTSASQIRGPCPGFNAAANYNYLDRSGVTTLENTITGLGQAYGMSVDLAAFLAAYAIAQDGDLQRIQSVKLSGVIILEQEEKTRSYSELIAGIAIKLKAIRANFGQ</sequence>
<evidence type="ECO:0000313" key="9">
    <source>
        <dbReference type="EMBL" id="CZR69202.1"/>
    </source>
</evidence>
<dbReference type="Proteomes" id="UP000184330">
    <property type="component" value="Unassembled WGS sequence"/>
</dbReference>
<protein>
    <recommendedName>
        <fullName evidence="8">Heme haloperoxidase family profile domain-containing protein</fullName>
    </recommendedName>
</protein>
<dbReference type="SUPFAM" id="SSF47571">
    <property type="entry name" value="Cloroperoxidase"/>
    <property type="match status" value="1"/>
</dbReference>
<keyword evidence="3" id="KW-0349">Heme</keyword>
<dbReference type="OrthoDB" id="407298at2759"/>
<evidence type="ECO:0000256" key="1">
    <source>
        <dbReference type="ARBA" id="ARBA00001970"/>
    </source>
</evidence>
<reference evidence="9 10" key="1">
    <citation type="submission" date="2016-03" db="EMBL/GenBank/DDBJ databases">
        <authorList>
            <person name="Ploux O."/>
        </authorList>
    </citation>
    <scope>NUCLEOTIDE SEQUENCE [LARGE SCALE GENOMIC DNA]</scope>
    <source>
        <strain evidence="9 10">UAMH 11012</strain>
    </source>
</reference>
<evidence type="ECO:0000256" key="2">
    <source>
        <dbReference type="ARBA" id="ARBA00022559"/>
    </source>
</evidence>
<name>A0A1L7XVW9_9HELO</name>
<feature type="domain" description="Heme haloperoxidase family profile" evidence="8">
    <location>
        <begin position="60"/>
        <end position="174"/>
    </location>
</feature>
<keyword evidence="5" id="KW-0560">Oxidoreductase</keyword>
<keyword evidence="10" id="KW-1185">Reference proteome</keyword>
<dbReference type="GO" id="GO:0046872">
    <property type="term" value="F:metal ion binding"/>
    <property type="evidence" value="ECO:0007669"/>
    <property type="project" value="UniProtKB-KW"/>
</dbReference>
<dbReference type="GO" id="GO:0004601">
    <property type="term" value="F:peroxidase activity"/>
    <property type="evidence" value="ECO:0007669"/>
    <property type="project" value="UniProtKB-KW"/>
</dbReference>
<proteinExistence type="inferred from homology"/>
<comment type="cofactor">
    <cofactor evidence="1">
        <name>heme b</name>
        <dbReference type="ChEBI" id="CHEBI:60344"/>
    </cofactor>
</comment>
<organism evidence="9 10">
    <name type="scientific">Phialocephala subalpina</name>
    <dbReference type="NCBI Taxonomy" id="576137"/>
    <lineage>
        <taxon>Eukaryota</taxon>
        <taxon>Fungi</taxon>
        <taxon>Dikarya</taxon>
        <taxon>Ascomycota</taxon>
        <taxon>Pezizomycotina</taxon>
        <taxon>Leotiomycetes</taxon>
        <taxon>Helotiales</taxon>
        <taxon>Mollisiaceae</taxon>
        <taxon>Phialocephala</taxon>
        <taxon>Phialocephala fortinii species complex</taxon>
    </lineage>
</organism>
<keyword evidence="6" id="KW-0408">Iron</keyword>
<accession>A0A1L7XVW9</accession>
<evidence type="ECO:0000256" key="7">
    <source>
        <dbReference type="ARBA" id="ARBA00025795"/>
    </source>
</evidence>
<dbReference type="PANTHER" id="PTHR33577:SF1">
    <property type="entry name" value="HEME HALOPEROXIDASE FAMILY PROFILE DOMAIN-CONTAINING PROTEIN"/>
    <property type="match status" value="1"/>
</dbReference>